<proteinExistence type="predicted"/>
<keyword evidence="3" id="KW-1185">Reference proteome</keyword>
<dbReference type="Proteomes" id="UP000000493">
    <property type="component" value="Chromosome"/>
</dbReference>
<gene>
    <name evidence="2" type="ordered locus">Runsl_1245</name>
</gene>
<dbReference type="RefSeq" id="WP_013926991.1">
    <property type="nucleotide sequence ID" value="NC_015703.1"/>
</dbReference>
<dbReference type="KEGG" id="rsi:Runsl_1245"/>
<sequence length="141" mass="16441">MKALLILKKAFSSKPLQWIFLILLVVGLIYFIGRYIGRNSFSDYKPKALPEDPDWSPDIYVEQAWSALDGWTDLSSTKEELFVSLMALSDRQLTQVYNLYNSRYGKQDGLTLTRKIDEESNVFWTGRRNDLVKRLRSLKLI</sequence>
<evidence type="ECO:0000256" key="1">
    <source>
        <dbReference type="SAM" id="Phobius"/>
    </source>
</evidence>
<accession>A0A7U3ZI58</accession>
<feature type="transmembrane region" description="Helical" evidence="1">
    <location>
        <begin position="16"/>
        <end position="37"/>
    </location>
</feature>
<reference evidence="2 3" key="2">
    <citation type="journal article" date="2012" name="Stand. Genomic Sci.">
        <title>Complete genome sequence of the aquatic bacterium Runella slithyformis type strain (LSU 4(T)).</title>
        <authorList>
            <person name="Copeland A."/>
            <person name="Zhang X."/>
            <person name="Misra M."/>
            <person name="Lapidus A."/>
            <person name="Nolan M."/>
            <person name="Lucas S."/>
            <person name="Deshpande S."/>
            <person name="Cheng J.F."/>
            <person name="Tapia R."/>
            <person name="Goodwin L.A."/>
            <person name="Pitluck S."/>
            <person name="Liolios K."/>
            <person name="Pagani I."/>
            <person name="Ivanova N."/>
            <person name="Mikhailova N."/>
            <person name="Pati A."/>
            <person name="Chen A."/>
            <person name="Palaniappan K."/>
            <person name="Land M."/>
            <person name="Hauser L."/>
            <person name="Pan C."/>
            <person name="Jeffries C.D."/>
            <person name="Detter J.C."/>
            <person name="Brambilla E.M."/>
            <person name="Rohde M."/>
            <person name="Djao O.D."/>
            <person name="Goker M."/>
            <person name="Sikorski J."/>
            <person name="Tindall B.J."/>
            <person name="Woyke T."/>
            <person name="Bristow J."/>
            <person name="Eisen J.A."/>
            <person name="Markowitz V."/>
            <person name="Hugenholtz P."/>
            <person name="Kyrpides N.C."/>
            <person name="Klenk H.P."/>
            <person name="Mavromatis K."/>
        </authorList>
    </citation>
    <scope>NUCLEOTIDE SEQUENCE [LARGE SCALE GENOMIC DNA]</scope>
    <source>
        <strain evidence="3">ATCC 29530 / DSM 19594 / LMG 11500 / NCIMB 11436 / LSU 4</strain>
    </source>
</reference>
<keyword evidence="1" id="KW-0472">Membrane</keyword>
<evidence type="ECO:0000313" key="3">
    <source>
        <dbReference type="Proteomes" id="UP000000493"/>
    </source>
</evidence>
<dbReference type="AlphaFoldDB" id="A0A7U3ZI58"/>
<name>A0A7U3ZI58_RUNSL</name>
<evidence type="ECO:0000313" key="2">
    <source>
        <dbReference type="EMBL" id="AEI47672.1"/>
    </source>
</evidence>
<organism evidence="2 3">
    <name type="scientific">Runella slithyformis (strain ATCC 29530 / DSM 19594 / LMG 11500 / NCIMB 11436 / LSU 4)</name>
    <dbReference type="NCBI Taxonomy" id="761193"/>
    <lineage>
        <taxon>Bacteria</taxon>
        <taxon>Pseudomonadati</taxon>
        <taxon>Bacteroidota</taxon>
        <taxon>Cytophagia</taxon>
        <taxon>Cytophagales</taxon>
        <taxon>Spirosomataceae</taxon>
        <taxon>Runella</taxon>
    </lineage>
</organism>
<keyword evidence="1" id="KW-1133">Transmembrane helix</keyword>
<dbReference type="EMBL" id="CP002859">
    <property type="protein sequence ID" value="AEI47672.1"/>
    <property type="molecule type" value="Genomic_DNA"/>
</dbReference>
<reference evidence="3" key="1">
    <citation type="submission" date="2011-06" db="EMBL/GenBank/DDBJ databases">
        <title>The complete genome of chromosome of Runella slithyformis DSM 19594.</title>
        <authorList>
            <consortium name="US DOE Joint Genome Institute (JGI-PGF)"/>
            <person name="Lucas S."/>
            <person name="Han J."/>
            <person name="Lapidus A."/>
            <person name="Bruce D."/>
            <person name="Goodwin L."/>
            <person name="Pitluck S."/>
            <person name="Peters L."/>
            <person name="Kyrpides N."/>
            <person name="Mavromatis K."/>
            <person name="Ivanova N."/>
            <person name="Ovchinnikova G."/>
            <person name="Zhang X."/>
            <person name="Misra M."/>
            <person name="Detter J.C."/>
            <person name="Tapia R."/>
            <person name="Han C."/>
            <person name="Land M."/>
            <person name="Hauser L."/>
            <person name="Markowitz V."/>
            <person name="Cheng J.-F."/>
            <person name="Hugenholtz P."/>
            <person name="Woyke T."/>
            <person name="Wu D."/>
            <person name="Tindall B."/>
            <person name="Faehrich R."/>
            <person name="Brambilla E."/>
            <person name="Klenk H.-P."/>
            <person name="Eisen J.A."/>
        </authorList>
    </citation>
    <scope>NUCLEOTIDE SEQUENCE [LARGE SCALE GENOMIC DNA]</scope>
    <source>
        <strain evidence="3">ATCC 29530 / DSM 19594 / LMG 11500 / NCIMB 11436 / LSU 4</strain>
    </source>
</reference>
<keyword evidence="1" id="KW-0812">Transmembrane</keyword>
<protein>
    <submittedName>
        <fullName evidence="2">Uncharacterized protein</fullName>
    </submittedName>
</protein>